<reference evidence="2 3" key="1">
    <citation type="journal article" date="2002" name="Proc. Natl. Acad. Sci. U.S.A.">
        <title>The complete genome of hyperthermophile Methanopyrus kandleri AV19 and monophyly of archaeal methanogens.</title>
        <authorList>
            <person name="Slesarev A.I."/>
            <person name="Mezhevaya K.V."/>
            <person name="Makarova K.S."/>
            <person name="Polushin N.N."/>
            <person name="Shcherbinina O.V."/>
            <person name="Shakhova V.V."/>
            <person name="Belova G.I."/>
            <person name="Aravind L."/>
            <person name="Natale D.A."/>
            <person name="Rogozin I.B."/>
            <person name="Tatusov R.L."/>
            <person name="Wolf Y.I."/>
            <person name="Stetter K.O."/>
            <person name="Malykh A.G."/>
            <person name="Koonin E.V."/>
            <person name="Kozyavkin S.A."/>
        </authorList>
    </citation>
    <scope>NUCLEOTIDE SEQUENCE [LARGE SCALE GENOMIC DNA]</scope>
    <source>
        <strain evidence="3">AV19 / DSM 6324 / JCM 9639 / NBRC 100938</strain>
    </source>
</reference>
<accession>Q8TW68</accession>
<evidence type="ECO:0000313" key="3">
    <source>
        <dbReference type="Proteomes" id="UP000001826"/>
    </source>
</evidence>
<dbReference type="RefSeq" id="WP_011019536.1">
    <property type="nucleotide sequence ID" value="NC_003551.1"/>
</dbReference>
<dbReference type="GeneID" id="1477269"/>
<dbReference type="EnsemblBacteria" id="AAM02381">
    <property type="protein sequence ID" value="AAM02381"/>
    <property type="gene ID" value="MK1168"/>
</dbReference>
<feature type="transmembrane region" description="Helical" evidence="1">
    <location>
        <begin position="286"/>
        <end position="307"/>
    </location>
</feature>
<proteinExistence type="predicted"/>
<dbReference type="EMBL" id="AE009439">
    <property type="protein sequence ID" value="AAM02381.1"/>
    <property type="molecule type" value="Genomic_DNA"/>
</dbReference>
<gene>
    <name evidence="2" type="ordered locus">MK1168</name>
</gene>
<dbReference type="OrthoDB" id="378125at2157"/>
<keyword evidence="1" id="KW-1133">Transmembrane helix</keyword>
<protein>
    <submittedName>
        <fullName evidence="2">Uncharacterized secreted protein specific for M.kandleri, MK-6 family</fullName>
    </submittedName>
</protein>
<dbReference type="PaxDb" id="190192-MK1168"/>
<dbReference type="KEGG" id="mka:MK1168"/>
<evidence type="ECO:0000313" key="2">
    <source>
        <dbReference type="EMBL" id="AAM02381.1"/>
    </source>
</evidence>
<dbReference type="HOGENOM" id="CLU_893152_0_0_2"/>
<name>Q8TW68_METKA</name>
<sequence length="311" mass="34316">MRVGIAVLAALLATLGAATAAEYPIKGEVTGTFEVHVEADPGTQVDTNEYAVVVGSKYVYLIMVEEDDLQDSGKFKTQPFLVPVPADKVEVNGSLVKFPDGLDDTFAAYCLNPMGRHPRGEMVVPKWNEIEDRFVEIKVVAGHGQVRTEERHLAPEWIKAVCKRVEGVVDPGEWKRDAQTIIWVTEAAVPENVQVNVENRVQIDVNATVQVNAQDFFQINESELRELANAGDEMARQLLEFFSNKEELENLVNTAQSALDFVKQHLSDIVTTAQTAKEAYETAKSVFGKIPVSPAVIIVALAALAIFRRRP</sequence>
<keyword evidence="1" id="KW-0472">Membrane</keyword>
<organism evidence="2 3">
    <name type="scientific">Methanopyrus kandleri (strain AV19 / DSM 6324 / JCM 9639 / NBRC 100938)</name>
    <dbReference type="NCBI Taxonomy" id="190192"/>
    <lineage>
        <taxon>Archaea</taxon>
        <taxon>Methanobacteriati</taxon>
        <taxon>Methanobacteriota</taxon>
        <taxon>Methanomada group</taxon>
        <taxon>Methanopyri</taxon>
        <taxon>Methanopyrales</taxon>
        <taxon>Methanopyraceae</taxon>
        <taxon>Methanopyrus</taxon>
    </lineage>
</organism>
<evidence type="ECO:0000256" key="1">
    <source>
        <dbReference type="SAM" id="Phobius"/>
    </source>
</evidence>
<keyword evidence="3" id="KW-1185">Reference proteome</keyword>
<keyword evidence="1" id="KW-0812">Transmembrane</keyword>
<dbReference type="InParanoid" id="Q8TW68"/>
<dbReference type="AlphaFoldDB" id="Q8TW68"/>
<dbReference type="Proteomes" id="UP000001826">
    <property type="component" value="Chromosome"/>
</dbReference>